<accession>A0A1G6ZS72</accession>
<dbReference type="InterPro" id="IPR008969">
    <property type="entry name" value="CarboxyPept-like_regulatory"/>
</dbReference>
<dbReference type="InterPro" id="IPR012910">
    <property type="entry name" value="Plug_dom"/>
</dbReference>
<dbReference type="Pfam" id="PF07715">
    <property type="entry name" value="Plug"/>
    <property type="match status" value="1"/>
</dbReference>
<evidence type="ECO:0000256" key="3">
    <source>
        <dbReference type="ARBA" id="ARBA00022452"/>
    </source>
</evidence>
<feature type="signal peptide" evidence="8">
    <location>
        <begin position="1"/>
        <end position="24"/>
    </location>
</feature>
<dbReference type="SUPFAM" id="SSF56935">
    <property type="entry name" value="Porins"/>
    <property type="match status" value="1"/>
</dbReference>
<gene>
    <name evidence="10" type="ORF">SAMN04487996_103188</name>
</gene>
<evidence type="ECO:0000256" key="5">
    <source>
        <dbReference type="ARBA" id="ARBA00023136"/>
    </source>
</evidence>
<dbReference type="Proteomes" id="UP000198748">
    <property type="component" value="Unassembled WGS sequence"/>
</dbReference>
<keyword evidence="4 7" id="KW-0812">Transmembrane</keyword>
<keyword evidence="11" id="KW-1185">Reference proteome</keyword>
<dbReference type="SUPFAM" id="SSF49464">
    <property type="entry name" value="Carboxypeptidase regulatory domain-like"/>
    <property type="match status" value="1"/>
</dbReference>
<evidence type="ECO:0000259" key="9">
    <source>
        <dbReference type="Pfam" id="PF07715"/>
    </source>
</evidence>
<dbReference type="InterPro" id="IPR037066">
    <property type="entry name" value="Plug_dom_sf"/>
</dbReference>
<protein>
    <submittedName>
        <fullName evidence="10">TonB-linked outer membrane protein, SusC/RagA family</fullName>
    </submittedName>
</protein>
<keyword evidence="5 7" id="KW-0472">Membrane</keyword>
<keyword evidence="2 7" id="KW-0813">Transport</keyword>
<keyword evidence="6 7" id="KW-0998">Cell outer membrane</keyword>
<dbReference type="InterPro" id="IPR036942">
    <property type="entry name" value="Beta-barrel_TonB_sf"/>
</dbReference>
<reference evidence="11" key="1">
    <citation type="submission" date="2016-10" db="EMBL/GenBank/DDBJ databases">
        <authorList>
            <person name="Varghese N."/>
            <person name="Submissions S."/>
        </authorList>
    </citation>
    <scope>NUCLEOTIDE SEQUENCE [LARGE SCALE GENOMIC DNA]</scope>
    <source>
        <strain evidence="11">DSM 25329</strain>
    </source>
</reference>
<evidence type="ECO:0000313" key="11">
    <source>
        <dbReference type="Proteomes" id="UP000198748"/>
    </source>
</evidence>
<dbReference type="InterPro" id="IPR039426">
    <property type="entry name" value="TonB-dep_rcpt-like"/>
</dbReference>
<dbReference type="EMBL" id="FNAN01000003">
    <property type="protein sequence ID" value="SDE04406.1"/>
    <property type="molecule type" value="Genomic_DNA"/>
</dbReference>
<evidence type="ECO:0000256" key="2">
    <source>
        <dbReference type="ARBA" id="ARBA00022448"/>
    </source>
</evidence>
<dbReference type="Gene3D" id="2.60.40.1120">
    <property type="entry name" value="Carboxypeptidase-like, regulatory domain"/>
    <property type="match status" value="1"/>
</dbReference>
<dbReference type="Gene3D" id="2.40.170.20">
    <property type="entry name" value="TonB-dependent receptor, beta-barrel domain"/>
    <property type="match status" value="1"/>
</dbReference>
<keyword evidence="8" id="KW-0732">Signal</keyword>
<dbReference type="Gene3D" id="2.170.130.10">
    <property type="entry name" value="TonB-dependent receptor, plug domain"/>
    <property type="match status" value="1"/>
</dbReference>
<dbReference type="NCBIfam" id="TIGR04056">
    <property type="entry name" value="OMP_RagA_SusC"/>
    <property type="match status" value="1"/>
</dbReference>
<dbReference type="RefSeq" id="WP_090147415.1">
    <property type="nucleotide sequence ID" value="NZ_FNAN01000003.1"/>
</dbReference>
<dbReference type="OrthoDB" id="9768177at2"/>
<dbReference type="GO" id="GO:0009279">
    <property type="term" value="C:cell outer membrane"/>
    <property type="evidence" value="ECO:0007669"/>
    <property type="project" value="UniProtKB-SubCell"/>
</dbReference>
<organism evidence="10 11">
    <name type="scientific">Dyadobacter soli</name>
    <dbReference type="NCBI Taxonomy" id="659014"/>
    <lineage>
        <taxon>Bacteria</taxon>
        <taxon>Pseudomonadati</taxon>
        <taxon>Bacteroidota</taxon>
        <taxon>Cytophagia</taxon>
        <taxon>Cytophagales</taxon>
        <taxon>Spirosomataceae</taxon>
        <taxon>Dyadobacter</taxon>
    </lineage>
</organism>
<evidence type="ECO:0000256" key="7">
    <source>
        <dbReference type="PROSITE-ProRule" id="PRU01360"/>
    </source>
</evidence>
<dbReference type="InterPro" id="IPR023996">
    <property type="entry name" value="TonB-dep_OMP_SusC/RagA"/>
</dbReference>
<dbReference type="PROSITE" id="PS52016">
    <property type="entry name" value="TONB_DEPENDENT_REC_3"/>
    <property type="match status" value="1"/>
</dbReference>
<dbReference type="Pfam" id="PF13715">
    <property type="entry name" value="CarbopepD_reg_2"/>
    <property type="match status" value="1"/>
</dbReference>
<proteinExistence type="inferred from homology"/>
<dbReference type="STRING" id="659014.SAMN04487996_103188"/>
<evidence type="ECO:0000256" key="6">
    <source>
        <dbReference type="ARBA" id="ARBA00023237"/>
    </source>
</evidence>
<comment type="subcellular location">
    <subcellularLocation>
        <location evidence="1 7">Cell outer membrane</location>
        <topology evidence="1 7">Multi-pass membrane protein</topology>
    </subcellularLocation>
</comment>
<evidence type="ECO:0000313" key="10">
    <source>
        <dbReference type="EMBL" id="SDE04406.1"/>
    </source>
</evidence>
<evidence type="ECO:0000256" key="8">
    <source>
        <dbReference type="SAM" id="SignalP"/>
    </source>
</evidence>
<comment type="similarity">
    <text evidence="7">Belongs to the TonB-dependent receptor family.</text>
</comment>
<evidence type="ECO:0000256" key="1">
    <source>
        <dbReference type="ARBA" id="ARBA00004571"/>
    </source>
</evidence>
<evidence type="ECO:0000256" key="4">
    <source>
        <dbReference type="ARBA" id="ARBA00022692"/>
    </source>
</evidence>
<feature type="chain" id="PRO_5011712412" evidence="8">
    <location>
        <begin position="25"/>
        <end position="1019"/>
    </location>
</feature>
<keyword evidence="3 7" id="KW-1134">Transmembrane beta strand</keyword>
<sequence>MIRHLFRLFLLTGLVFTGFYRASAQDAITGVVKDESGQGLPGATVVEKGSAKYALTDIDGKFSIPPAKEFPFTLQISITGFQQQEIEIYEQPSEAVEIVLKTANLLDEVVVVGYGEQKRKDITGSVASVPIEIKSQPVASVERLLQGSVAGAVVTQTSGQPGGGVSVQIRGNNSITAGSDPLYVIDGFPINNDYGVADAGVTNGSKINPLSSINTADIENIDVLKDASATAIYGSRGANGVVIITTKSGSKNKSSINYDAFYGTQKVLRTLPLLNAAQWWQLRKDAAANSGKTVSIPNIAGYSLDTTGTGTDWQDAAFRSASLQSHNLSILSGSDKTKLAISGNYFKQDGILQNTDFRRFSARINLDHQYSDRLRIFTSLNASNTKANVAPAAIVANLLLTPPSLPIYQNDGSFVVNSPFESALQNPINSLYNQLNETITNRFLGNVSAEYTIADGLKAKVLIGADVVGNKQNRYLPSTTSEGQALSGNAIVGSIFTTNWLNENTISYDKEINEKNKINAVAGFTAQVSQTKGAIAEAAGFATDDFEYNNLATGITNVAPRSLADKWALASYLGRINYIFDERYLFTFTLRADGASKFGSGNKWGYFPSAAVGWNVNEEKFFQRFKKISLLKLRLSAGQTGNQSIPSYQSLSQLSYFRYNFSNTTVSGFAPNTVPNPNLGWEKTFQVDFGVDLGLFKNRLNIIADYYYKKTTDLLLTRTVPGTSGLSDFYNGQASVVYQNIGAVSNQGIELYINSRNLEGAFKWNTIFILAKNTNKILSLGDGVDQIIPVISAPSIAKVGYPLGSFIVYKTDGIIQEGDTPLTPQQNKSPGGQKYKDINGDGSITQAGDRVVVKNQPALTGGITNTFNYKGFDLTIFFQASLGGKLYNANRANLELGTGYVNASTVVLDRWTPTNTNTDVKAAYQDPAITISDRFIEDATYYRLKNLSLGYNFPKELISKLRIENLRVYVSAQNPKTWTKYTGFDPEVSLNGQSLINKGVDQGVYPNNKSYQVGLSLTF</sequence>
<dbReference type="NCBIfam" id="TIGR04057">
    <property type="entry name" value="SusC_RagA_signa"/>
    <property type="match status" value="1"/>
</dbReference>
<feature type="domain" description="TonB-dependent receptor plug" evidence="9">
    <location>
        <begin position="120"/>
        <end position="241"/>
    </location>
</feature>
<dbReference type="InterPro" id="IPR023997">
    <property type="entry name" value="TonB-dep_OMP_SusC/RagA_CS"/>
</dbReference>
<dbReference type="AlphaFoldDB" id="A0A1G6ZS72"/>
<name>A0A1G6ZS72_9BACT</name>